<protein>
    <submittedName>
        <fullName evidence="2">Uncharacterized protein</fullName>
    </submittedName>
</protein>
<dbReference type="EMBL" id="JBHTAP010000001">
    <property type="protein sequence ID" value="MFC7235668.1"/>
    <property type="molecule type" value="Genomic_DNA"/>
</dbReference>
<organism evidence="2 3">
    <name type="scientific">Halosegnis marinus</name>
    <dbReference type="NCBI Taxonomy" id="3034023"/>
    <lineage>
        <taxon>Archaea</taxon>
        <taxon>Methanobacteriati</taxon>
        <taxon>Methanobacteriota</taxon>
        <taxon>Stenosarchaea group</taxon>
        <taxon>Halobacteria</taxon>
        <taxon>Halobacteriales</taxon>
        <taxon>Natronomonadaceae</taxon>
        <taxon>Halosegnis</taxon>
    </lineage>
</organism>
<dbReference type="RefSeq" id="WP_276233805.1">
    <property type="nucleotide sequence ID" value="NZ_CP119802.1"/>
</dbReference>
<accession>A0ABD5ZQC5</accession>
<name>A0ABD5ZQC5_9EURY</name>
<evidence type="ECO:0000256" key="1">
    <source>
        <dbReference type="SAM" id="MobiDB-lite"/>
    </source>
</evidence>
<keyword evidence="3" id="KW-1185">Reference proteome</keyword>
<proteinExistence type="predicted"/>
<dbReference type="Proteomes" id="UP001596398">
    <property type="component" value="Unassembled WGS sequence"/>
</dbReference>
<gene>
    <name evidence="2" type="ORF">ACFQJ4_10115</name>
</gene>
<reference evidence="2 3" key="1">
    <citation type="journal article" date="2019" name="Int. J. Syst. Evol. Microbiol.">
        <title>The Global Catalogue of Microorganisms (GCM) 10K type strain sequencing project: providing services to taxonomists for standard genome sequencing and annotation.</title>
        <authorList>
            <consortium name="The Broad Institute Genomics Platform"/>
            <consortium name="The Broad Institute Genome Sequencing Center for Infectious Disease"/>
            <person name="Wu L."/>
            <person name="Ma J."/>
        </authorList>
    </citation>
    <scope>NUCLEOTIDE SEQUENCE [LARGE SCALE GENOMIC DNA]</scope>
    <source>
        <strain evidence="2 3">DT85</strain>
    </source>
</reference>
<evidence type="ECO:0000313" key="2">
    <source>
        <dbReference type="EMBL" id="MFC7235668.1"/>
    </source>
</evidence>
<comment type="caution">
    <text evidence="2">The sequence shown here is derived from an EMBL/GenBank/DDBJ whole genome shotgun (WGS) entry which is preliminary data.</text>
</comment>
<feature type="region of interest" description="Disordered" evidence="1">
    <location>
        <begin position="80"/>
        <end position="99"/>
    </location>
</feature>
<dbReference type="GeneID" id="79267365"/>
<evidence type="ECO:0000313" key="3">
    <source>
        <dbReference type="Proteomes" id="UP001596398"/>
    </source>
</evidence>
<dbReference type="AlphaFoldDB" id="A0ABD5ZQC5"/>
<sequence>MGAIPPDLDPEELMAVFDTSDPAEARDGYLDTCSALQQELARVLREEGGGTVTVTTSELANRVFAPRRAVDIALENMAEEDGSPLVPGRRAETWEITEP</sequence>